<dbReference type="InterPro" id="IPR017871">
    <property type="entry name" value="ABC_transporter-like_CS"/>
</dbReference>
<dbReference type="SUPFAM" id="SSF50331">
    <property type="entry name" value="MOP-like"/>
    <property type="match status" value="1"/>
</dbReference>
<evidence type="ECO:0000256" key="2">
    <source>
        <dbReference type="ARBA" id="ARBA00022475"/>
    </source>
</evidence>
<comment type="subunit">
    <text evidence="8">The complex is composed of two ATP-binding proteins (PotA), two transmembrane proteins (PotB and PotC) and a solute-binding protein (PotD).</text>
</comment>
<accession>A0ABS5G9M9</accession>
<keyword evidence="5 8" id="KW-1278">Translocase</keyword>
<reference evidence="11" key="1">
    <citation type="journal article" date="2021" name="ISME J.">
        <title>Evolutionary origin and ecological implication of a unique nif island in free-living Bradyrhizobium lineages.</title>
        <authorList>
            <person name="Tao J."/>
        </authorList>
    </citation>
    <scope>NUCLEOTIDE SEQUENCE [LARGE SCALE GENOMIC DNA]</scope>
    <source>
        <strain evidence="11">SZCCT0094</strain>
    </source>
</reference>
<dbReference type="PROSITE" id="PS00211">
    <property type="entry name" value="ABC_TRANSPORTER_1"/>
    <property type="match status" value="1"/>
</dbReference>
<dbReference type="PANTHER" id="PTHR42781">
    <property type="entry name" value="SPERMIDINE/PUTRESCINE IMPORT ATP-BINDING PROTEIN POTA"/>
    <property type="match status" value="1"/>
</dbReference>
<dbReference type="RefSeq" id="WP_172239173.1">
    <property type="nucleotide sequence ID" value="NZ_JABFDP010000021.1"/>
</dbReference>
<evidence type="ECO:0000256" key="5">
    <source>
        <dbReference type="ARBA" id="ARBA00022967"/>
    </source>
</evidence>
<keyword evidence="4 8" id="KW-0067">ATP-binding</keyword>
<evidence type="ECO:0000256" key="1">
    <source>
        <dbReference type="ARBA" id="ARBA00022448"/>
    </source>
</evidence>
<dbReference type="NCBIfam" id="TIGR01187">
    <property type="entry name" value="potA"/>
    <property type="match status" value="1"/>
</dbReference>
<dbReference type="InterPro" id="IPR008995">
    <property type="entry name" value="Mo/tungstate-bd_C_term_dom"/>
</dbReference>
<dbReference type="InterPro" id="IPR050093">
    <property type="entry name" value="ABC_SmlMolc_Importer"/>
</dbReference>
<comment type="catalytic activity">
    <reaction evidence="8">
        <text>ATP + H2O + polyamine-[polyamine-binding protein]Side 1 = ADP + phosphate + polyamineSide 2 + [polyamine-binding protein]Side 1.</text>
        <dbReference type="EC" id="7.6.2.11"/>
    </reaction>
</comment>
<dbReference type="SMART" id="SM00382">
    <property type="entry name" value="AAA"/>
    <property type="match status" value="1"/>
</dbReference>
<protein>
    <recommendedName>
        <fullName evidence="8">Spermidine/putrescine import ATP-binding protein PotA</fullName>
        <ecNumber evidence="8">7.6.2.11</ecNumber>
    </recommendedName>
</protein>
<keyword evidence="6 8" id="KW-0472">Membrane</keyword>
<evidence type="ECO:0000313" key="11">
    <source>
        <dbReference type="Proteomes" id="UP001314635"/>
    </source>
</evidence>
<comment type="function">
    <text evidence="8">Part of the ABC transporter complex PotABCD involved in spermidine/putrescine import. Responsible for energy coupling to the transport system.</text>
</comment>
<dbReference type="CDD" id="cd03300">
    <property type="entry name" value="ABC_PotA_N"/>
    <property type="match status" value="1"/>
</dbReference>
<dbReference type="InterPro" id="IPR027417">
    <property type="entry name" value="P-loop_NTPase"/>
</dbReference>
<dbReference type="Proteomes" id="UP001314635">
    <property type="component" value="Unassembled WGS sequence"/>
</dbReference>
<dbReference type="InterPro" id="IPR013611">
    <property type="entry name" value="Transp-assoc_OB_typ2"/>
</dbReference>
<evidence type="ECO:0000259" key="9">
    <source>
        <dbReference type="PROSITE" id="PS50893"/>
    </source>
</evidence>
<dbReference type="InterPro" id="IPR017879">
    <property type="entry name" value="PotA_ATP-bd"/>
</dbReference>
<evidence type="ECO:0000256" key="4">
    <source>
        <dbReference type="ARBA" id="ARBA00022840"/>
    </source>
</evidence>
<evidence type="ECO:0000256" key="7">
    <source>
        <dbReference type="ARBA" id="ARBA00024722"/>
    </source>
</evidence>
<keyword evidence="2 8" id="KW-1003">Cell membrane</keyword>
<dbReference type="EMBL" id="JAFCLK010000018">
    <property type="protein sequence ID" value="MBR1138037.1"/>
    <property type="molecule type" value="Genomic_DNA"/>
</dbReference>
<name>A0ABS5G9M9_9BRAD</name>
<gene>
    <name evidence="8" type="primary">potA</name>
    <name evidence="10" type="ORF">JQ619_19890</name>
</gene>
<dbReference type="EC" id="7.6.2.11" evidence="8"/>
<feature type="domain" description="ABC transporter" evidence="9">
    <location>
        <begin position="5"/>
        <end position="236"/>
    </location>
</feature>
<proteinExistence type="inferred from homology"/>
<dbReference type="Gene3D" id="3.40.50.300">
    <property type="entry name" value="P-loop containing nucleotide triphosphate hydrolases"/>
    <property type="match status" value="1"/>
</dbReference>
<evidence type="ECO:0000256" key="8">
    <source>
        <dbReference type="RuleBase" id="RU364083"/>
    </source>
</evidence>
<dbReference type="Pfam" id="PF08402">
    <property type="entry name" value="TOBE_2"/>
    <property type="match status" value="1"/>
</dbReference>
<dbReference type="PROSITE" id="PS50893">
    <property type="entry name" value="ABC_TRANSPORTER_2"/>
    <property type="match status" value="1"/>
</dbReference>
<evidence type="ECO:0000313" key="10">
    <source>
        <dbReference type="EMBL" id="MBR1138037.1"/>
    </source>
</evidence>
<dbReference type="InterPro" id="IPR005893">
    <property type="entry name" value="PotA-like"/>
</dbReference>
<dbReference type="InterPro" id="IPR003593">
    <property type="entry name" value="AAA+_ATPase"/>
</dbReference>
<comment type="function">
    <text evidence="7">Involved in beta-(1--&gt;2)glucan export. Transmembrane domains (TMD) form a pore in the inner membrane and the ATP-binding domain (NBD) is responsible for energy generation.</text>
</comment>
<comment type="caution">
    <text evidence="10">The sequence shown here is derived from an EMBL/GenBank/DDBJ whole genome shotgun (WGS) entry which is preliminary data.</text>
</comment>
<dbReference type="Gene3D" id="2.40.50.100">
    <property type="match status" value="1"/>
</dbReference>
<comment type="similarity">
    <text evidence="8">Belongs to the ABC transporter superfamily. Spermidine/putrescine importer (TC 3.A.1.11.1) family.</text>
</comment>
<keyword evidence="11" id="KW-1185">Reference proteome</keyword>
<dbReference type="SUPFAM" id="SSF52540">
    <property type="entry name" value="P-loop containing nucleoside triphosphate hydrolases"/>
    <property type="match status" value="1"/>
</dbReference>
<dbReference type="Pfam" id="PF00005">
    <property type="entry name" value="ABC_tran"/>
    <property type="match status" value="1"/>
</dbReference>
<keyword evidence="3 8" id="KW-0547">Nucleotide-binding</keyword>
<dbReference type="GO" id="GO:0005524">
    <property type="term" value="F:ATP binding"/>
    <property type="evidence" value="ECO:0007669"/>
    <property type="project" value="UniProtKB-KW"/>
</dbReference>
<keyword evidence="1 8" id="KW-0813">Transport</keyword>
<evidence type="ECO:0000256" key="3">
    <source>
        <dbReference type="ARBA" id="ARBA00022741"/>
    </source>
</evidence>
<organism evidence="10 11">
    <name type="scientific">Bradyrhizobium denitrificans</name>
    <dbReference type="NCBI Taxonomy" id="2734912"/>
    <lineage>
        <taxon>Bacteria</taxon>
        <taxon>Pseudomonadati</taxon>
        <taxon>Pseudomonadota</taxon>
        <taxon>Alphaproteobacteria</taxon>
        <taxon>Hyphomicrobiales</taxon>
        <taxon>Nitrobacteraceae</taxon>
        <taxon>Bradyrhizobium</taxon>
    </lineage>
</organism>
<dbReference type="InterPro" id="IPR003439">
    <property type="entry name" value="ABC_transporter-like_ATP-bd"/>
</dbReference>
<dbReference type="PANTHER" id="PTHR42781:SF4">
    <property type="entry name" value="SPERMIDINE_PUTRESCINE IMPORT ATP-BINDING PROTEIN POTA"/>
    <property type="match status" value="1"/>
</dbReference>
<sequence length="363" mass="38508">MSAAIEIAGVSKVYDGGVRAVDAVAMDIRPGEFFSLLGPSGCGKTTTLRMIAGFDSPSTGKICLDGADITHVPAHKRDMAMVFQNYALFPHRTVAENVAFGLRMRKVDKATIAAKVKAALAMVELSGMEDRRPAQLSGGQQQRVALARAIVISPRVLLCDEPLGALDKKLRQQMQFELKQLQKNLGVTLVFVTHDQEEALAMSDRIAVMNAGRVEQIGTPTEIYDQPRTRFVADFIGDTNIFRGQRAMMDRGAGLAVGSGLVLTLPKAVATAGNEAGLSVALRPEKIVVSPSSGADGGSAGRSARGTVESTNFLGGAVLYRIVLEDGQRVLAQQPNSGAGPFHAPGQAVTLSWQPGDLVILED</sequence>
<evidence type="ECO:0000256" key="6">
    <source>
        <dbReference type="ARBA" id="ARBA00023136"/>
    </source>
</evidence>